<evidence type="ECO:0000313" key="13">
    <source>
        <dbReference type="WBParaSite" id="GPLIN_001629600"/>
    </source>
</evidence>
<feature type="domain" description="RCK N-terminal" evidence="11">
    <location>
        <begin position="5"/>
        <end position="72"/>
    </location>
</feature>
<keyword evidence="10" id="KW-0407">Ion channel</keyword>
<evidence type="ECO:0000256" key="8">
    <source>
        <dbReference type="ARBA" id="ARBA00023065"/>
    </source>
</evidence>
<keyword evidence="7" id="KW-1133">Transmembrane helix</keyword>
<evidence type="ECO:0000256" key="3">
    <source>
        <dbReference type="ARBA" id="ARBA00022538"/>
    </source>
</evidence>
<evidence type="ECO:0000256" key="6">
    <source>
        <dbReference type="ARBA" id="ARBA00022958"/>
    </source>
</evidence>
<proteinExistence type="predicted"/>
<dbReference type="AlphaFoldDB" id="A0A183CTT8"/>
<keyword evidence="3" id="KW-0633">Potassium transport</keyword>
<keyword evidence="6" id="KW-0630">Potassium</keyword>
<dbReference type="GO" id="GO:0060072">
    <property type="term" value="F:large conductance calcium-activated potassium channel activity"/>
    <property type="evidence" value="ECO:0007669"/>
    <property type="project" value="TreeGrafter"/>
</dbReference>
<keyword evidence="9" id="KW-0472">Membrane</keyword>
<evidence type="ECO:0000256" key="5">
    <source>
        <dbReference type="ARBA" id="ARBA00022826"/>
    </source>
</evidence>
<dbReference type="InterPro" id="IPR047871">
    <property type="entry name" value="K_chnl_Slo-like"/>
</dbReference>
<evidence type="ECO:0000256" key="7">
    <source>
        <dbReference type="ARBA" id="ARBA00022989"/>
    </source>
</evidence>
<evidence type="ECO:0000256" key="10">
    <source>
        <dbReference type="ARBA" id="ARBA00023303"/>
    </source>
</evidence>
<keyword evidence="2" id="KW-0813">Transport</keyword>
<sequence>LLNFIGHVVLCLFADKDSPLIGLRNFIMPLRASNFHYHELKHIYLKHEWKTLHNLPKISILNGNPLSRADLRPDACRASLNIKAMEFEDTLSGIGVPVHRVVQGMPQQQQQAGTRSGGGRQQQ</sequence>
<dbReference type="Proteomes" id="UP000050741">
    <property type="component" value="Unassembled WGS sequence"/>
</dbReference>
<evidence type="ECO:0000313" key="12">
    <source>
        <dbReference type="Proteomes" id="UP000050741"/>
    </source>
</evidence>
<name>A0A183CTT8_GLOPA</name>
<keyword evidence="8" id="KW-0406">Ion transport</keyword>
<dbReference type="PANTHER" id="PTHR10027:SF33">
    <property type="entry name" value="CALCIUM-ACTIVATED POTASSIUM CHANNEL SUBUNIT ALPHA-1-RELATED"/>
    <property type="match status" value="1"/>
</dbReference>
<dbReference type="PANTHER" id="PTHR10027">
    <property type="entry name" value="CALCIUM-ACTIVATED POTASSIUM CHANNEL ALPHA CHAIN"/>
    <property type="match status" value="1"/>
</dbReference>
<evidence type="ECO:0000256" key="4">
    <source>
        <dbReference type="ARBA" id="ARBA00022692"/>
    </source>
</evidence>
<reference evidence="13" key="2">
    <citation type="submission" date="2016-06" db="UniProtKB">
        <authorList>
            <consortium name="WormBaseParasite"/>
        </authorList>
    </citation>
    <scope>IDENTIFICATION</scope>
</reference>
<evidence type="ECO:0000256" key="1">
    <source>
        <dbReference type="ARBA" id="ARBA00004141"/>
    </source>
</evidence>
<evidence type="ECO:0000256" key="9">
    <source>
        <dbReference type="ARBA" id="ARBA00023136"/>
    </source>
</evidence>
<organism evidence="12 13">
    <name type="scientific">Globodera pallida</name>
    <name type="common">Potato cyst nematode worm</name>
    <name type="synonym">Heterodera pallida</name>
    <dbReference type="NCBI Taxonomy" id="36090"/>
    <lineage>
        <taxon>Eukaryota</taxon>
        <taxon>Metazoa</taxon>
        <taxon>Ecdysozoa</taxon>
        <taxon>Nematoda</taxon>
        <taxon>Chromadorea</taxon>
        <taxon>Rhabditida</taxon>
        <taxon>Tylenchina</taxon>
        <taxon>Tylenchomorpha</taxon>
        <taxon>Tylenchoidea</taxon>
        <taxon>Heteroderidae</taxon>
        <taxon>Heteroderinae</taxon>
        <taxon>Globodera</taxon>
    </lineage>
</organism>
<evidence type="ECO:0000256" key="2">
    <source>
        <dbReference type="ARBA" id="ARBA00022448"/>
    </source>
</evidence>
<dbReference type="InterPro" id="IPR003148">
    <property type="entry name" value="RCK_N"/>
</dbReference>
<dbReference type="WBParaSite" id="GPLIN_001629600">
    <property type="protein sequence ID" value="GPLIN_001629600"/>
    <property type="gene ID" value="GPLIN_001629600"/>
</dbReference>
<dbReference type="Pfam" id="PF22614">
    <property type="entry name" value="Slo-like_RCK"/>
    <property type="match status" value="1"/>
</dbReference>
<keyword evidence="4" id="KW-0812">Transmembrane</keyword>
<dbReference type="GO" id="GO:0045211">
    <property type="term" value="C:postsynaptic membrane"/>
    <property type="evidence" value="ECO:0007669"/>
    <property type="project" value="TreeGrafter"/>
</dbReference>
<reference evidence="12" key="1">
    <citation type="submission" date="2014-05" db="EMBL/GenBank/DDBJ databases">
        <title>The genome and life-stage specific transcriptomes of Globodera pallida elucidate key aspects of plant parasitism by a cyst nematode.</title>
        <authorList>
            <person name="Cotton J.A."/>
            <person name="Lilley C.J."/>
            <person name="Jones L.M."/>
            <person name="Kikuchi T."/>
            <person name="Reid A.J."/>
            <person name="Thorpe P."/>
            <person name="Tsai I.J."/>
            <person name="Beasley H."/>
            <person name="Blok V."/>
            <person name="Cock P.J.A."/>
            <person name="Van den Akker S.E."/>
            <person name="Holroyd N."/>
            <person name="Hunt M."/>
            <person name="Mantelin S."/>
            <person name="Naghra H."/>
            <person name="Pain A."/>
            <person name="Palomares-Rius J.E."/>
            <person name="Zarowiecki M."/>
            <person name="Berriman M."/>
            <person name="Jones J.T."/>
            <person name="Urwin P.E."/>
        </authorList>
    </citation>
    <scope>NUCLEOTIDE SEQUENCE [LARGE SCALE GENOMIC DNA]</scope>
    <source>
        <strain evidence="12">Lindley</strain>
    </source>
</reference>
<evidence type="ECO:0000259" key="11">
    <source>
        <dbReference type="Pfam" id="PF22614"/>
    </source>
</evidence>
<keyword evidence="12" id="KW-1185">Reference proteome</keyword>
<comment type="subcellular location">
    <subcellularLocation>
        <location evidence="1">Membrane</location>
        <topology evidence="1">Multi-pass membrane protein</topology>
    </subcellularLocation>
</comment>
<keyword evidence="5" id="KW-0631">Potassium channel</keyword>
<protein>
    <submittedName>
        <fullName evidence="13">Nuclear RNA export factor 1</fullName>
    </submittedName>
</protein>
<accession>A0A183CTT8</accession>